<evidence type="ECO:0000313" key="7">
    <source>
        <dbReference type="Proteomes" id="UP001498935"/>
    </source>
</evidence>
<reference evidence="6 7" key="1">
    <citation type="submission" date="2024-02" db="EMBL/GenBank/DDBJ databases">
        <title>Characterization of antibiotic resistant novel bacterial strains and their environmental applications.</title>
        <authorList>
            <person name="Manzoor S."/>
            <person name="Abbas S."/>
            <person name="Arshad M."/>
            <person name="Li W.J."/>
            <person name="Ahmed I."/>
        </authorList>
    </citation>
    <scope>NUCLEOTIDE SEQUENCE [LARGE SCALE GENOMIC DNA]</scope>
    <source>
        <strain evidence="6 7">KACC 15558</strain>
    </source>
</reference>
<keyword evidence="3" id="KW-0804">Transcription</keyword>
<dbReference type="InterPro" id="IPR018060">
    <property type="entry name" value="HTH_AraC"/>
</dbReference>
<evidence type="ECO:0000259" key="5">
    <source>
        <dbReference type="PROSITE" id="PS01124"/>
    </source>
</evidence>
<feature type="region of interest" description="Disordered" evidence="4">
    <location>
        <begin position="267"/>
        <end position="296"/>
    </location>
</feature>
<keyword evidence="1" id="KW-0805">Transcription regulation</keyword>
<dbReference type="RefSeq" id="WP_342036802.1">
    <property type="nucleotide sequence ID" value="NZ_BAABBK010000001.1"/>
</dbReference>
<comment type="caution">
    <text evidence="6">The sequence shown here is derived from an EMBL/GenBank/DDBJ whole genome shotgun (WGS) entry which is preliminary data.</text>
</comment>
<dbReference type="Pfam" id="PF12833">
    <property type="entry name" value="HTH_18"/>
    <property type="match status" value="1"/>
</dbReference>
<keyword evidence="7" id="KW-1185">Reference proteome</keyword>
<proteinExistence type="predicted"/>
<dbReference type="Proteomes" id="UP001498935">
    <property type="component" value="Unassembled WGS sequence"/>
</dbReference>
<feature type="domain" description="HTH araC/xylS-type" evidence="5">
    <location>
        <begin position="164"/>
        <end position="264"/>
    </location>
</feature>
<sequence>MIGRVLRPGDLLDHAQYAMAAPAEALRPWIERYWSVTWDLGPDERYLATTVSEPAVNLTSEWGDLDRAGTTGPGLWVTGPVTRTRFDVGLVGTGGVVGVKFRLGGTCAFSSGRPAGVRDTTVPASRWFPGIDGELKVPADLTSAAEVVDRWLLALAPELTEGYERVRRALSIMADSSTTSLRELAGRMALSERSLQRLFLDHCGVGVKRILVRARVSDAVAALDRGWEGSLGELATELGWFDQSHFTADFLRVTGCRPTEYIADADRRRGDAARRRADPDPGGERAIRGAVSPDLG</sequence>
<evidence type="ECO:0000313" key="6">
    <source>
        <dbReference type="EMBL" id="GAA5339032.1"/>
    </source>
</evidence>
<evidence type="ECO:0000256" key="1">
    <source>
        <dbReference type="ARBA" id="ARBA00023015"/>
    </source>
</evidence>
<dbReference type="SMART" id="SM00342">
    <property type="entry name" value="HTH_ARAC"/>
    <property type="match status" value="1"/>
</dbReference>
<dbReference type="Gene3D" id="1.10.10.60">
    <property type="entry name" value="Homeodomain-like"/>
    <property type="match status" value="1"/>
</dbReference>
<protein>
    <submittedName>
        <fullName evidence="6">Helix-turn-helix domain-containing protein</fullName>
    </submittedName>
</protein>
<dbReference type="PROSITE" id="PS01124">
    <property type="entry name" value="HTH_ARAC_FAMILY_2"/>
    <property type="match status" value="1"/>
</dbReference>
<evidence type="ECO:0000256" key="2">
    <source>
        <dbReference type="ARBA" id="ARBA00023125"/>
    </source>
</evidence>
<dbReference type="InterPro" id="IPR050204">
    <property type="entry name" value="AraC_XylS_family_regulators"/>
</dbReference>
<dbReference type="EMBL" id="BAABNP010000001">
    <property type="protein sequence ID" value="GAA5339032.1"/>
    <property type="molecule type" value="Genomic_DNA"/>
</dbReference>
<evidence type="ECO:0000256" key="3">
    <source>
        <dbReference type="ARBA" id="ARBA00023163"/>
    </source>
</evidence>
<gene>
    <name evidence="6" type="ORF">KACC15558_00720</name>
</gene>
<organism evidence="6 7">
    <name type="scientific">Brevibacterium ammoniilyticum</name>
    <dbReference type="NCBI Taxonomy" id="1046555"/>
    <lineage>
        <taxon>Bacteria</taxon>
        <taxon>Bacillati</taxon>
        <taxon>Actinomycetota</taxon>
        <taxon>Actinomycetes</taxon>
        <taxon>Micrococcales</taxon>
        <taxon>Brevibacteriaceae</taxon>
        <taxon>Brevibacterium</taxon>
    </lineage>
</organism>
<name>A0ABP9TVD2_9MICO</name>
<feature type="compositionally biased region" description="Basic and acidic residues" evidence="4">
    <location>
        <begin position="267"/>
        <end position="287"/>
    </location>
</feature>
<keyword evidence="2" id="KW-0238">DNA-binding</keyword>
<dbReference type="PANTHER" id="PTHR46796">
    <property type="entry name" value="HTH-TYPE TRANSCRIPTIONAL ACTIVATOR RHAS-RELATED"/>
    <property type="match status" value="1"/>
</dbReference>
<evidence type="ECO:0000256" key="4">
    <source>
        <dbReference type="SAM" id="MobiDB-lite"/>
    </source>
</evidence>
<dbReference type="Pfam" id="PF20240">
    <property type="entry name" value="DUF6597"/>
    <property type="match status" value="1"/>
</dbReference>
<accession>A0ABP9TVD2</accession>
<dbReference type="InterPro" id="IPR046532">
    <property type="entry name" value="DUF6597"/>
</dbReference>